<dbReference type="OrthoDB" id="1328074at2759"/>
<feature type="region of interest" description="Disordered" evidence="1">
    <location>
        <begin position="97"/>
        <end position="141"/>
    </location>
</feature>
<feature type="compositionally biased region" description="Basic and acidic residues" evidence="1">
    <location>
        <begin position="97"/>
        <end position="109"/>
    </location>
</feature>
<name>A0A9J5Z434_SOLCO</name>
<comment type="caution">
    <text evidence="2">The sequence shown here is derived from an EMBL/GenBank/DDBJ whole genome shotgun (WGS) entry which is preliminary data.</text>
</comment>
<evidence type="ECO:0000313" key="3">
    <source>
        <dbReference type="Proteomes" id="UP000824120"/>
    </source>
</evidence>
<gene>
    <name evidence="2" type="ORF">H5410_027696</name>
</gene>
<evidence type="ECO:0000313" key="2">
    <source>
        <dbReference type="EMBL" id="KAG5606204.1"/>
    </source>
</evidence>
<dbReference type="EMBL" id="JACXVP010000005">
    <property type="protein sequence ID" value="KAG5606204.1"/>
    <property type="molecule type" value="Genomic_DNA"/>
</dbReference>
<accession>A0A9J5Z434</accession>
<proteinExistence type="predicted"/>
<reference evidence="2 3" key="1">
    <citation type="submission" date="2020-09" db="EMBL/GenBank/DDBJ databases">
        <title>De no assembly of potato wild relative species, Solanum commersonii.</title>
        <authorList>
            <person name="Cho K."/>
        </authorList>
    </citation>
    <scope>NUCLEOTIDE SEQUENCE [LARGE SCALE GENOMIC DNA]</scope>
    <source>
        <strain evidence="2">LZ3.2</strain>
        <tissue evidence="2">Leaf</tissue>
    </source>
</reference>
<sequence>MEEIPSLSSSLLVVATRCSVESLFSIVVASSKEQATDVVVNYIGVWCTYLWKQRHLGAKRNKKAEKNKEVEACASLSTLGDSPKGCTPPFVPVREALKEQDQKDDERSSRVVQDSDELHQRANHRVNRRFRLTSPKDPPTLLSELQIQNQPCVLGLPEREVAKPRPLD</sequence>
<dbReference type="Proteomes" id="UP000824120">
    <property type="component" value="Chromosome 5"/>
</dbReference>
<feature type="compositionally biased region" description="Basic residues" evidence="1">
    <location>
        <begin position="121"/>
        <end position="131"/>
    </location>
</feature>
<organism evidence="2 3">
    <name type="scientific">Solanum commersonii</name>
    <name type="common">Commerson's wild potato</name>
    <name type="synonym">Commerson's nightshade</name>
    <dbReference type="NCBI Taxonomy" id="4109"/>
    <lineage>
        <taxon>Eukaryota</taxon>
        <taxon>Viridiplantae</taxon>
        <taxon>Streptophyta</taxon>
        <taxon>Embryophyta</taxon>
        <taxon>Tracheophyta</taxon>
        <taxon>Spermatophyta</taxon>
        <taxon>Magnoliopsida</taxon>
        <taxon>eudicotyledons</taxon>
        <taxon>Gunneridae</taxon>
        <taxon>Pentapetalae</taxon>
        <taxon>asterids</taxon>
        <taxon>lamiids</taxon>
        <taxon>Solanales</taxon>
        <taxon>Solanaceae</taxon>
        <taxon>Solanoideae</taxon>
        <taxon>Solaneae</taxon>
        <taxon>Solanum</taxon>
    </lineage>
</organism>
<evidence type="ECO:0000256" key="1">
    <source>
        <dbReference type="SAM" id="MobiDB-lite"/>
    </source>
</evidence>
<dbReference type="AlphaFoldDB" id="A0A9J5Z434"/>
<keyword evidence="3" id="KW-1185">Reference proteome</keyword>
<protein>
    <submittedName>
        <fullName evidence="2">Uncharacterized protein</fullName>
    </submittedName>
</protein>